<sequence length="113" mass="13103">MATDMEAAKGQHAAKNAALTLIRGKSARVENPTERQAQQAAAWVEETRHNWRRNFARRHEPLNQPEGLNPLDVSHTRNARMQEHWAVEARQRWHEKNPKPTWREQAVDLTLVA</sequence>
<evidence type="ECO:0000313" key="2">
    <source>
        <dbReference type="Proteomes" id="UP001178507"/>
    </source>
</evidence>
<evidence type="ECO:0000313" key="1">
    <source>
        <dbReference type="EMBL" id="CAJ1397977.1"/>
    </source>
</evidence>
<dbReference type="AlphaFoldDB" id="A0AA36J2K1"/>
<keyword evidence="2" id="KW-1185">Reference proteome</keyword>
<gene>
    <name evidence="1" type="ORF">EVOR1521_LOCUS21882</name>
</gene>
<name>A0AA36J2K1_9DINO</name>
<protein>
    <submittedName>
        <fullName evidence="1">Uncharacterized protein</fullName>
    </submittedName>
</protein>
<comment type="caution">
    <text evidence="1">The sequence shown here is derived from an EMBL/GenBank/DDBJ whole genome shotgun (WGS) entry which is preliminary data.</text>
</comment>
<organism evidence="1 2">
    <name type="scientific">Effrenium voratum</name>
    <dbReference type="NCBI Taxonomy" id="2562239"/>
    <lineage>
        <taxon>Eukaryota</taxon>
        <taxon>Sar</taxon>
        <taxon>Alveolata</taxon>
        <taxon>Dinophyceae</taxon>
        <taxon>Suessiales</taxon>
        <taxon>Symbiodiniaceae</taxon>
        <taxon>Effrenium</taxon>
    </lineage>
</organism>
<dbReference type="Proteomes" id="UP001178507">
    <property type="component" value="Unassembled WGS sequence"/>
</dbReference>
<proteinExistence type="predicted"/>
<dbReference type="EMBL" id="CAUJNA010003284">
    <property type="protein sequence ID" value="CAJ1397977.1"/>
    <property type="molecule type" value="Genomic_DNA"/>
</dbReference>
<accession>A0AA36J2K1</accession>
<reference evidence="1" key="1">
    <citation type="submission" date="2023-08" db="EMBL/GenBank/DDBJ databases">
        <authorList>
            <person name="Chen Y."/>
            <person name="Shah S."/>
            <person name="Dougan E. K."/>
            <person name="Thang M."/>
            <person name="Chan C."/>
        </authorList>
    </citation>
    <scope>NUCLEOTIDE SEQUENCE</scope>
</reference>